<keyword evidence="4" id="KW-1185">Reference proteome</keyword>
<dbReference type="CDD" id="cd00320">
    <property type="entry name" value="cpn10"/>
    <property type="match status" value="1"/>
</dbReference>
<gene>
    <name evidence="3" type="ORF">TAGGR_1750</name>
</gene>
<dbReference type="InterPro" id="IPR037124">
    <property type="entry name" value="Chaperonin_GroES_sf"/>
</dbReference>
<dbReference type="STRING" id="86166.TAGGR_1750"/>
<dbReference type="Proteomes" id="UP000054976">
    <property type="component" value="Unassembled WGS sequence"/>
</dbReference>
<dbReference type="Gene3D" id="2.30.33.40">
    <property type="entry name" value="GroES chaperonin"/>
    <property type="match status" value="1"/>
</dbReference>
<evidence type="ECO:0000313" key="4">
    <source>
        <dbReference type="Proteomes" id="UP000054976"/>
    </source>
</evidence>
<dbReference type="SUPFAM" id="SSF50129">
    <property type="entry name" value="GroES-like"/>
    <property type="match status" value="1"/>
</dbReference>
<comment type="caution">
    <text evidence="3">The sequence shown here is derived from an EMBL/GenBank/DDBJ whole genome shotgun (WGS) entry which is preliminary data.</text>
</comment>
<dbReference type="AlphaFoldDB" id="A0A0U9I9G4"/>
<dbReference type="PANTHER" id="PTHR10772">
    <property type="entry name" value="10 KDA HEAT SHOCK PROTEIN"/>
    <property type="match status" value="1"/>
</dbReference>
<dbReference type="InterPro" id="IPR020818">
    <property type="entry name" value="Chaperonin_GroES"/>
</dbReference>
<dbReference type="SMART" id="SM00883">
    <property type="entry name" value="Cpn10"/>
    <property type="match status" value="1"/>
</dbReference>
<dbReference type="RefSeq" id="WP_059176002.1">
    <property type="nucleotide sequence ID" value="NZ_BCNO01000001.1"/>
</dbReference>
<dbReference type="Pfam" id="PF00166">
    <property type="entry name" value="Cpn10"/>
    <property type="match status" value="2"/>
</dbReference>
<name>A0A0U9I9G4_9BACT</name>
<organism evidence="3 4">
    <name type="scientific">Thermodesulfovibrio aggregans</name>
    <dbReference type="NCBI Taxonomy" id="86166"/>
    <lineage>
        <taxon>Bacteria</taxon>
        <taxon>Pseudomonadati</taxon>
        <taxon>Nitrospirota</taxon>
        <taxon>Thermodesulfovibrionia</taxon>
        <taxon>Thermodesulfovibrionales</taxon>
        <taxon>Thermodesulfovibrionaceae</taxon>
        <taxon>Thermodesulfovibrio</taxon>
    </lineage>
</organism>
<keyword evidence="2" id="KW-0143">Chaperone</keyword>
<evidence type="ECO:0000256" key="1">
    <source>
        <dbReference type="ARBA" id="ARBA00006975"/>
    </source>
</evidence>
<dbReference type="EMBL" id="BCNO01000001">
    <property type="protein sequence ID" value="GAQ94566.1"/>
    <property type="molecule type" value="Genomic_DNA"/>
</dbReference>
<evidence type="ECO:0000313" key="3">
    <source>
        <dbReference type="EMBL" id="GAQ94566.1"/>
    </source>
</evidence>
<sequence>MKTLRKLIIVGDRVLIEPDERMETRAGLFLPPTVKEKDKVLGGRVIKVGPGYPVNDPSAVLEEPWKQSQVEPIRYIPLQAQEGDYALFLKDAGIEIEFEEKKYLIVPHSAILALIRTTILEDDEDDRGF</sequence>
<reference evidence="4" key="1">
    <citation type="submission" date="2016-01" db="EMBL/GenBank/DDBJ databases">
        <title>Draft genome sequence of Thermodesulfovibrio aggregans strain TGE-P1.</title>
        <authorList>
            <person name="Sekiguchi Y."/>
            <person name="Ohashi A."/>
            <person name="Matsuura N."/>
            <person name="Tourlousse M.D."/>
        </authorList>
    </citation>
    <scope>NUCLEOTIDE SEQUENCE [LARGE SCALE GENOMIC DNA]</scope>
    <source>
        <strain evidence="4">TGE-P1</strain>
    </source>
</reference>
<dbReference type="GO" id="GO:0051082">
    <property type="term" value="F:unfolded protein binding"/>
    <property type="evidence" value="ECO:0007669"/>
    <property type="project" value="TreeGrafter"/>
</dbReference>
<dbReference type="PANTHER" id="PTHR10772:SF58">
    <property type="entry name" value="CO-CHAPERONIN GROES"/>
    <property type="match status" value="1"/>
</dbReference>
<proteinExistence type="inferred from homology"/>
<dbReference type="GO" id="GO:0005524">
    <property type="term" value="F:ATP binding"/>
    <property type="evidence" value="ECO:0007669"/>
    <property type="project" value="InterPro"/>
</dbReference>
<accession>A0A0U9I9G4</accession>
<dbReference type="GO" id="GO:0051087">
    <property type="term" value="F:protein-folding chaperone binding"/>
    <property type="evidence" value="ECO:0007669"/>
    <property type="project" value="TreeGrafter"/>
</dbReference>
<dbReference type="GO" id="GO:0046872">
    <property type="term" value="F:metal ion binding"/>
    <property type="evidence" value="ECO:0007669"/>
    <property type="project" value="TreeGrafter"/>
</dbReference>
<dbReference type="GO" id="GO:0044183">
    <property type="term" value="F:protein folding chaperone"/>
    <property type="evidence" value="ECO:0007669"/>
    <property type="project" value="InterPro"/>
</dbReference>
<dbReference type="OrthoDB" id="9801482at2"/>
<protein>
    <submittedName>
        <fullName evidence="3">Co-chaperonin GroES</fullName>
    </submittedName>
</protein>
<evidence type="ECO:0000256" key="2">
    <source>
        <dbReference type="ARBA" id="ARBA00023186"/>
    </source>
</evidence>
<dbReference type="InterPro" id="IPR011032">
    <property type="entry name" value="GroES-like_sf"/>
</dbReference>
<comment type="similarity">
    <text evidence="1">Belongs to the GroES chaperonin family.</text>
</comment>